<keyword evidence="5" id="KW-0560">Oxidoreductase</keyword>
<dbReference type="EMBL" id="JAFJYH010000064">
    <property type="protein sequence ID" value="KAG4421538.1"/>
    <property type="molecule type" value="Genomic_DNA"/>
</dbReference>
<keyword evidence="3" id="KW-0349">Heme</keyword>
<proteinExistence type="inferred from homology"/>
<evidence type="ECO:0000256" key="3">
    <source>
        <dbReference type="ARBA" id="ARBA00022617"/>
    </source>
</evidence>
<evidence type="ECO:0000256" key="8">
    <source>
        <dbReference type="SAM" id="SignalP"/>
    </source>
</evidence>
<dbReference type="SUPFAM" id="SSF47571">
    <property type="entry name" value="Cloroperoxidase"/>
    <property type="match status" value="1"/>
</dbReference>
<evidence type="ECO:0000256" key="5">
    <source>
        <dbReference type="ARBA" id="ARBA00023002"/>
    </source>
</evidence>
<evidence type="ECO:0000256" key="4">
    <source>
        <dbReference type="ARBA" id="ARBA00022723"/>
    </source>
</evidence>
<keyword evidence="11" id="KW-1185">Reference proteome</keyword>
<comment type="similarity">
    <text evidence="7">Belongs to the chloroperoxidase family.</text>
</comment>
<comment type="cofactor">
    <cofactor evidence="1">
        <name>heme b</name>
        <dbReference type="ChEBI" id="CHEBI:60344"/>
    </cofactor>
</comment>
<feature type="signal peptide" evidence="8">
    <location>
        <begin position="1"/>
        <end position="17"/>
    </location>
</feature>
<evidence type="ECO:0000256" key="7">
    <source>
        <dbReference type="ARBA" id="ARBA00025795"/>
    </source>
</evidence>
<dbReference type="AlphaFoldDB" id="A0A8H7TMK0"/>
<keyword evidence="6" id="KW-0408">Iron</keyword>
<protein>
    <recommendedName>
        <fullName evidence="9">Heme haloperoxidase family profile domain-containing protein</fullName>
    </recommendedName>
</protein>
<dbReference type="GO" id="GO:0046872">
    <property type="term" value="F:metal ion binding"/>
    <property type="evidence" value="ECO:0007669"/>
    <property type="project" value="UniProtKB-KW"/>
</dbReference>
<reference evidence="10" key="1">
    <citation type="submission" date="2021-02" db="EMBL/GenBank/DDBJ databases">
        <title>Genome sequence Cadophora malorum strain M34.</title>
        <authorList>
            <person name="Stefanovic E."/>
            <person name="Vu D."/>
            <person name="Scully C."/>
            <person name="Dijksterhuis J."/>
            <person name="Roader J."/>
            <person name="Houbraken J."/>
        </authorList>
    </citation>
    <scope>NUCLEOTIDE SEQUENCE</scope>
    <source>
        <strain evidence="10">M34</strain>
    </source>
</reference>
<evidence type="ECO:0000313" key="11">
    <source>
        <dbReference type="Proteomes" id="UP000664132"/>
    </source>
</evidence>
<keyword evidence="8" id="KW-0732">Signal</keyword>
<evidence type="ECO:0000256" key="6">
    <source>
        <dbReference type="ARBA" id="ARBA00023004"/>
    </source>
</evidence>
<gene>
    <name evidence="10" type="ORF">IFR04_005377</name>
</gene>
<accession>A0A8H7TMK0</accession>
<keyword evidence="4" id="KW-0479">Metal-binding</keyword>
<organism evidence="10 11">
    <name type="scientific">Cadophora malorum</name>
    <dbReference type="NCBI Taxonomy" id="108018"/>
    <lineage>
        <taxon>Eukaryota</taxon>
        <taxon>Fungi</taxon>
        <taxon>Dikarya</taxon>
        <taxon>Ascomycota</taxon>
        <taxon>Pezizomycotina</taxon>
        <taxon>Leotiomycetes</taxon>
        <taxon>Helotiales</taxon>
        <taxon>Ploettnerulaceae</taxon>
        <taxon>Cadophora</taxon>
    </lineage>
</organism>
<dbReference type="Gene3D" id="1.10.489.10">
    <property type="entry name" value="Chloroperoxidase-like"/>
    <property type="match status" value="1"/>
</dbReference>
<dbReference type="InterPro" id="IPR000028">
    <property type="entry name" value="Chloroperoxidase"/>
</dbReference>
<feature type="domain" description="Heme haloperoxidase family profile" evidence="9">
    <location>
        <begin position="28"/>
        <end position="235"/>
    </location>
</feature>
<evidence type="ECO:0000259" key="9">
    <source>
        <dbReference type="PROSITE" id="PS51405"/>
    </source>
</evidence>
<dbReference type="OrthoDB" id="407298at2759"/>
<dbReference type="InterPro" id="IPR036851">
    <property type="entry name" value="Chloroperoxidase-like_sf"/>
</dbReference>
<sequence length="267" mass="29155">MKLTTFTVAMIIAVASADCQTNTTSPARTAEWAPGGPNDVRGPCPMLNTLANHGFLPHDGRNITKENAVFALKTALNFNASFAEQFFGHGIKSNPDANATFFTLDMLNRHNVLEHDASLSRQDAFFGNNHVFNQTVFDQTKQFWTADTLTVAMVANSMSARQLNMKAFNPEYIFTTASQSVTFGEMAAPFLVFGDIPSGTVRKDLVVSWIENEKLPSELGWVKPAVELVKEDVHDMSERIANASSPIVEPAAVANARRGIGFGHGLF</sequence>
<dbReference type="Proteomes" id="UP000664132">
    <property type="component" value="Unassembled WGS sequence"/>
</dbReference>
<keyword evidence="2" id="KW-0575">Peroxidase</keyword>
<evidence type="ECO:0000313" key="10">
    <source>
        <dbReference type="EMBL" id="KAG4421538.1"/>
    </source>
</evidence>
<feature type="chain" id="PRO_5034047764" description="Heme haloperoxidase family profile domain-containing protein" evidence="8">
    <location>
        <begin position="18"/>
        <end position="267"/>
    </location>
</feature>
<dbReference type="PROSITE" id="PS51405">
    <property type="entry name" value="HEME_HALOPEROXIDASE"/>
    <property type="match status" value="1"/>
</dbReference>
<dbReference type="PANTHER" id="PTHR33577">
    <property type="entry name" value="STERIGMATOCYSTIN BIOSYNTHESIS PEROXIDASE STCC-RELATED"/>
    <property type="match status" value="1"/>
</dbReference>
<dbReference type="GO" id="GO:0004601">
    <property type="term" value="F:peroxidase activity"/>
    <property type="evidence" value="ECO:0007669"/>
    <property type="project" value="UniProtKB-KW"/>
</dbReference>
<evidence type="ECO:0000256" key="1">
    <source>
        <dbReference type="ARBA" id="ARBA00001970"/>
    </source>
</evidence>
<name>A0A8H7TMK0_9HELO</name>
<dbReference type="Pfam" id="PF01328">
    <property type="entry name" value="Peroxidase_2"/>
    <property type="match status" value="1"/>
</dbReference>
<comment type="caution">
    <text evidence="10">The sequence shown here is derived from an EMBL/GenBank/DDBJ whole genome shotgun (WGS) entry which is preliminary data.</text>
</comment>
<evidence type="ECO:0000256" key="2">
    <source>
        <dbReference type="ARBA" id="ARBA00022559"/>
    </source>
</evidence>
<dbReference type="PANTHER" id="PTHR33577:SF7">
    <property type="entry name" value="HEME HALOPEROXIDASE FAMILY PROFILE DOMAIN-CONTAINING PROTEIN"/>
    <property type="match status" value="1"/>
</dbReference>